<gene>
    <name evidence="3" type="ORF">BAE44_0004231</name>
</gene>
<dbReference type="OrthoDB" id="678141at2759"/>
<protein>
    <submittedName>
        <fullName evidence="3">Uncharacterized protein</fullName>
    </submittedName>
</protein>
<keyword evidence="2" id="KW-0812">Transmembrane</keyword>
<accession>A0A1E5WBH8</accession>
<feature type="transmembrane region" description="Helical" evidence="2">
    <location>
        <begin position="68"/>
        <end position="86"/>
    </location>
</feature>
<organism evidence="3 4">
    <name type="scientific">Dichanthelium oligosanthes</name>
    <dbReference type="NCBI Taxonomy" id="888268"/>
    <lineage>
        <taxon>Eukaryota</taxon>
        <taxon>Viridiplantae</taxon>
        <taxon>Streptophyta</taxon>
        <taxon>Embryophyta</taxon>
        <taxon>Tracheophyta</taxon>
        <taxon>Spermatophyta</taxon>
        <taxon>Magnoliopsida</taxon>
        <taxon>Liliopsida</taxon>
        <taxon>Poales</taxon>
        <taxon>Poaceae</taxon>
        <taxon>PACMAD clade</taxon>
        <taxon>Panicoideae</taxon>
        <taxon>Panicodae</taxon>
        <taxon>Paniceae</taxon>
        <taxon>Dichantheliinae</taxon>
        <taxon>Dichanthelium</taxon>
    </lineage>
</organism>
<keyword evidence="4" id="KW-1185">Reference proteome</keyword>
<reference evidence="3 4" key="1">
    <citation type="submission" date="2016-09" db="EMBL/GenBank/DDBJ databases">
        <title>The draft genome of Dichanthelium oligosanthes: A C3 panicoid grass species.</title>
        <authorList>
            <person name="Studer A.J."/>
            <person name="Schnable J.C."/>
            <person name="Brutnell T.P."/>
        </authorList>
    </citation>
    <scope>NUCLEOTIDE SEQUENCE [LARGE SCALE GENOMIC DNA]</scope>
    <source>
        <strain evidence="4">cv. Kellogg 1175</strain>
        <tissue evidence="3">Leaf</tissue>
    </source>
</reference>
<evidence type="ECO:0000313" key="3">
    <source>
        <dbReference type="EMBL" id="OEL34747.1"/>
    </source>
</evidence>
<proteinExistence type="predicted"/>
<evidence type="ECO:0000313" key="4">
    <source>
        <dbReference type="Proteomes" id="UP000095767"/>
    </source>
</evidence>
<feature type="compositionally biased region" description="Basic and acidic residues" evidence="1">
    <location>
        <begin position="14"/>
        <end position="27"/>
    </location>
</feature>
<keyword evidence="2" id="KW-0472">Membrane</keyword>
<comment type="caution">
    <text evidence="3">The sequence shown here is derived from an EMBL/GenBank/DDBJ whole genome shotgun (WGS) entry which is preliminary data.</text>
</comment>
<name>A0A1E5WBH8_9POAL</name>
<feature type="compositionally biased region" description="Polar residues" evidence="1">
    <location>
        <begin position="29"/>
        <end position="41"/>
    </location>
</feature>
<dbReference type="AlphaFoldDB" id="A0A1E5WBH8"/>
<evidence type="ECO:0000256" key="1">
    <source>
        <dbReference type="SAM" id="MobiDB-lite"/>
    </source>
</evidence>
<sequence>MQQLTTPSKQRTRTSREAAQEQEHQQREPPSNSSKVSLSPFVSTHRSLSPFCATRTAIMAAAMRTAKLVLLLVFLIQIVNMLAVSARPFKGEGWLGEGIEMVVDMLGDKKSTSNPPSHCCN</sequence>
<dbReference type="EMBL" id="LWDX02014439">
    <property type="protein sequence ID" value="OEL34747.1"/>
    <property type="molecule type" value="Genomic_DNA"/>
</dbReference>
<feature type="region of interest" description="Disordered" evidence="1">
    <location>
        <begin position="1"/>
        <end position="41"/>
    </location>
</feature>
<keyword evidence="2" id="KW-1133">Transmembrane helix</keyword>
<evidence type="ECO:0000256" key="2">
    <source>
        <dbReference type="SAM" id="Phobius"/>
    </source>
</evidence>
<dbReference type="Proteomes" id="UP000095767">
    <property type="component" value="Unassembled WGS sequence"/>
</dbReference>